<accession>A0A2W5NGZ9</accession>
<dbReference type="Pfam" id="PF13519">
    <property type="entry name" value="VWA_2"/>
    <property type="match status" value="1"/>
</dbReference>
<dbReference type="SUPFAM" id="SSF53300">
    <property type="entry name" value="vWA-like"/>
    <property type="match status" value="1"/>
</dbReference>
<dbReference type="Proteomes" id="UP000249185">
    <property type="component" value="Unassembled WGS sequence"/>
</dbReference>
<evidence type="ECO:0000259" key="1">
    <source>
        <dbReference type="Pfam" id="PF13519"/>
    </source>
</evidence>
<proteinExistence type="predicted"/>
<dbReference type="AlphaFoldDB" id="A0A2W5NGZ9"/>
<reference evidence="2 3" key="1">
    <citation type="submission" date="2017-08" db="EMBL/GenBank/DDBJ databases">
        <title>Infants hospitalized years apart are colonized by the same room-sourced microbial strains.</title>
        <authorList>
            <person name="Brooks B."/>
            <person name="Olm M.R."/>
            <person name="Firek B.A."/>
            <person name="Baker R."/>
            <person name="Thomas B.C."/>
            <person name="Morowitz M.J."/>
            <person name="Banfield J.F."/>
        </authorList>
    </citation>
    <scope>NUCLEOTIDE SEQUENCE [LARGE SCALE GENOMIC DNA]</scope>
    <source>
        <strain evidence="2">S2_005_002_R2_34</strain>
    </source>
</reference>
<protein>
    <submittedName>
        <fullName evidence="2">VWA domain-containing protein</fullName>
    </submittedName>
</protein>
<evidence type="ECO:0000313" key="3">
    <source>
        <dbReference type="Proteomes" id="UP000249185"/>
    </source>
</evidence>
<dbReference type="InterPro" id="IPR002035">
    <property type="entry name" value="VWF_A"/>
</dbReference>
<dbReference type="Gene3D" id="3.40.50.410">
    <property type="entry name" value="von Willebrand factor, type A domain"/>
    <property type="match status" value="1"/>
</dbReference>
<dbReference type="EMBL" id="QFPW01000002">
    <property type="protein sequence ID" value="PZQ51539.1"/>
    <property type="molecule type" value="Genomic_DNA"/>
</dbReference>
<comment type="caution">
    <text evidence="2">The sequence shown here is derived from an EMBL/GenBank/DDBJ whole genome shotgun (WGS) entry which is preliminary data.</text>
</comment>
<sequence>MTLVLLRPLWLLALAPLAALAVLVWRRRAAGGWEAILTPELRAFLGARGDLGAPGGRWPPLIPFALAALVALALSGPARPRQEGAGFARLDPLVLMIDLSPSVTAGANLGDAQAAAAWLLAHNAARPVGVILYSSDAYLASAPTSDPETLRGLIGVLDAETMPVAGSRPDIALSQAAELFTAPGMPGIGGTDIVMISDGGGADTRAVEQAGRLAARGARVWALTLDRADGPPEAPPPAPGALAAVARAGGGATRPARDPGSLADAIMAARARELARGPAAPEVFADLGRWLLLLALPVAALLFRPDRRPAA</sequence>
<name>A0A2W5NGZ9_RHOSU</name>
<dbReference type="InterPro" id="IPR036465">
    <property type="entry name" value="vWFA_dom_sf"/>
</dbReference>
<gene>
    <name evidence="2" type="ORF">DI556_05130</name>
</gene>
<evidence type="ECO:0000313" key="2">
    <source>
        <dbReference type="EMBL" id="PZQ51539.1"/>
    </source>
</evidence>
<feature type="domain" description="VWFA" evidence="1">
    <location>
        <begin position="93"/>
        <end position="199"/>
    </location>
</feature>
<organism evidence="2 3">
    <name type="scientific">Rhodovulum sulfidophilum</name>
    <name type="common">Rhodobacter sulfidophilus</name>
    <dbReference type="NCBI Taxonomy" id="35806"/>
    <lineage>
        <taxon>Bacteria</taxon>
        <taxon>Pseudomonadati</taxon>
        <taxon>Pseudomonadota</taxon>
        <taxon>Alphaproteobacteria</taxon>
        <taxon>Rhodobacterales</taxon>
        <taxon>Paracoccaceae</taxon>
        <taxon>Rhodovulum</taxon>
    </lineage>
</organism>